<sequence length="332" mass="40325">MTMTLRANMHVRGDDYSHRLLSFLQSKLNDPGATLKMLKEGKWKLKSNGRKWFVKRFPNQLRFLHQERLISTLLREKFYHVLPFHPIHEREILLFEGSPIGITTWLETSRSIRYDQPEDRDDALKVLKKFHSVSKKINHSWTTEIPRYKWLKKWKKRMMQFQYNLPYLQAFIQPYYLYTYLEWGKWALKELKSIDIEEYGKCITHGDVAHHNFLRGKNGMVYMIDFDLISLSTELTDDLQFCNRILPYINWSLSDVKRLTPFKSYEDELIFYLGLMYPSDVFREWNRFIREDQSYKQRVWGYLINLTLHQFSQRMQFNQELHGEVKRINTQL</sequence>
<dbReference type="OrthoDB" id="2373610at2"/>
<dbReference type="AlphaFoldDB" id="A0A5D4TUN4"/>
<evidence type="ECO:0000259" key="1">
    <source>
        <dbReference type="Pfam" id="PF01636"/>
    </source>
</evidence>
<name>A0A5D4TUN4_9BACI</name>
<protein>
    <submittedName>
        <fullName evidence="2">Phosphotransferase</fullName>
    </submittedName>
</protein>
<dbReference type="Proteomes" id="UP000324269">
    <property type="component" value="Unassembled WGS sequence"/>
</dbReference>
<dbReference type="InterPro" id="IPR011009">
    <property type="entry name" value="Kinase-like_dom_sf"/>
</dbReference>
<dbReference type="Gene3D" id="3.90.1200.10">
    <property type="match status" value="1"/>
</dbReference>
<evidence type="ECO:0000313" key="3">
    <source>
        <dbReference type="Proteomes" id="UP000324269"/>
    </source>
</evidence>
<feature type="domain" description="Aminoglycoside phosphotransferase" evidence="1">
    <location>
        <begin position="43"/>
        <end position="232"/>
    </location>
</feature>
<evidence type="ECO:0000313" key="2">
    <source>
        <dbReference type="EMBL" id="TYS86967.1"/>
    </source>
</evidence>
<gene>
    <name evidence="2" type="ORF">FZC85_08230</name>
</gene>
<organism evidence="2 3">
    <name type="scientific">Rossellomorea aquimaris</name>
    <dbReference type="NCBI Taxonomy" id="189382"/>
    <lineage>
        <taxon>Bacteria</taxon>
        <taxon>Bacillati</taxon>
        <taxon>Bacillota</taxon>
        <taxon>Bacilli</taxon>
        <taxon>Bacillales</taxon>
        <taxon>Bacillaceae</taxon>
        <taxon>Rossellomorea</taxon>
    </lineage>
</organism>
<dbReference type="SUPFAM" id="SSF56112">
    <property type="entry name" value="Protein kinase-like (PK-like)"/>
    <property type="match status" value="1"/>
</dbReference>
<accession>A0A5D4TUN4</accession>
<comment type="caution">
    <text evidence="2">The sequence shown here is derived from an EMBL/GenBank/DDBJ whole genome shotgun (WGS) entry which is preliminary data.</text>
</comment>
<proteinExistence type="predicted"/>
<dbReference type="EMBL" id="VTEZ01000002">
    <property type="protein sequence ID" value="TYS86967.1"/>
    <property type="molecule type" value="Genomic_DNA"/>
</dbReference>
<dbReference type="InterPro" id="IPR002575">
    <property type="entry name" value="Aminoglycoside_PTrfase"/>
</dbReference>
<keyword evidence="2" id="KW-0808">Transferase</keyword>
<dbReference type="GO" id="GO:0016740">
    <property type="term" value="F:transferase activity"/>
    <property type="evidence" value="ECO:0007669"/>
    <property type="project" value="UniProtKB-KW"/>
</dbReference>
<reference evidence="2 3" key="1">
    <citation type="submission" date="2019-08" db="EMBL/GenBank/DDBJ databases">
        <title>Bacillus genomes from the desert of Cuatro Cienegas, Coahuila.</title>
        <authorList>
            <person name="Olmedo-Alvarez G."/>
        </authorList>
    </citation>
    <scope>NUCLEOTIDE SEQUENCE [LARGE SCALE GENOMIC DNA]</scope>
    <source>
        <strain evidence="2 3">CH87b_3T</strain>
    </source>
</reference>
<dbReference type="Pfam" id="PF01636">
    <property type="entry name" value="APH"/>
    <property type="match status" value="1"/>
</dbReference>